<protein>
    <recommendedName>
        <fullName evidence="5">VPLPA-CTERM protein sorting domain protein</fullName>
    </recommendedName>
</protein>
<proteinExistence type="predicted"/>
<dbReference type="AlphaFoldDB" id="A0AA90YXY3"/>
<feature type="signal peptide" evidence="2">
    <location>
        <begin position="1"/>
        <end position="18"/>
    </location>
</feature>
<reference evidence="3" key="1">
    <citation type="submission" date="2019-12" db="EMBL/GenBank/DDBJ databases">
        <title>Ruegeria JWLKs population differentiation of coral mucus and skeleton niches.</title>
        <authorList>
            <person name="Luo D."/>
        </authorList>
    </citation>
    <scope>NUCLEOTIDE SEQUENCE</scope>
    <source>
        <strain evidence="3">HKCCD6181</strain>
    </source>
</reference>
<evidence type="ECO:0000256" key="1">
    <source>
        <dbReference type="SAM" id="Phobius"/>
    </source>
</evidence>
<feature type="transmembrane region" description="Helical" evidence="1">
    <location>
        <begin position="199"/>
        <end position="218"/>
    </location>
</feature>
<evidence type="ECO:0000256" key="2">
    <source>
        <dbReference type="SAM" id="SignalP"/>
    </source>
</evidence>
<evidence type="ECO:0008006" key="5">
    <source>
        <dbReference type="Google" id="ProtNLM"/>
    </source>
</evidence>
<gene>
    <name evidence="3" type="ORF">GS634_08825</name>
</gene>
<evidence type="ECO:0000313" key="3">
    <source>
        <dbReference type="EMBL" id="NOE18225.1"/>
    </source>
</evidence>
<keyword evidence="2" id="KW-0732">Signal</keyword>
<keyword evidence="1" id="KW-1133">Transmembrane helix</keyword>
<evidence type="ECO:0000313" key="4">
    <source>
        <dbReference type="Proteomes" id="UP000597886"/>
    </source>
</evidence>
<keyword evidence="1" id="KW-0472">Membrane</keyword>
<keyword evidence="1" id="KW-0812">Transmembrane</keyword>
<dbReference type="EMBL" id="WVRA01000002">
    <property type="protein sequence ID" value="NOE18225.1"/>
    <property type="molecule type" value="Genomic_DNA"/>
</dbReference>
<name>A0AA90YXY3_9RHOB</name>
<organism evidence="3 4">
    <name type="scientific">Ruegeria atlantica</name>
    <dbReference type="NCBI Taxonomy" id="81569"/>
    <lineage>
        <taxon>Bacteria</taxon>
        <taxon>Pseudomonadati</taxon>
        <taxon>Pseudomonadota</taxon>
        <taxon>Alphaproteobacteria</taxon>
        <taxon>Rhodobacterales</taxon>
        <taxon>Roseobacteraceae</taxon>
        <taxon>Ruegeria</taxon>
    </lineage>
</organism>
<comment type="caution">
    <text evidence="3">The sequence shown here is derived from an EMBL/GenBank/DDBJ whole genome shotgun (WGS) entry which is preliminary data.</text>
</comment>
<dbReference type="Proteomes" id="UP000597886">
    <property type="component" value="Unassembled WGS sequence"/>
</dbReference>
<dbReference type="RefSeq" id="WP_171329623.1">
    <property type="nucleotide sequence ID" value="NZ_WVRA01000002.1"/>
</dbReference>
<accession>A0AA90YXY3</accession>
<feature type="chain" id="PRO_5041721364" description="VPLPA-CTERM protein sorting domain protein" evidence="2">
    <location>
        <begin position="19"/>
        <end position="224"/>
    </location>
</feature>
<sequence>MRLLLAALAVCVAGATNALTITFDNNFPNDPQSGLTTFQGTSQGFTFDYAPVYNFGNQINLHDDNGVLSTVVQAVNGTKFTAQSVDLSGLSRVFKTGSGPAPALGTQAYNQWLKAGAATVPTLTFSGLLNGATVATQTFGPSALNTFGFSSGFTAIDQLLITLNVPNAVKFPFGLGSNTVWCDQWCGEFNVDNLQVAPVPLPASGLLLIGAVLGLFGYRRLKTT</sequence>